<keyword evidence="10" id="KW-1185">Reference proteome</keyword>
<dbReference type="RefSeq" id="WP_188040396.1">
    <property type="nucleotide sequence ID" value="NZ_JACVHF010000009.1"/>
</dbReference>
<keyword evidence="3 8" id="KW-0813">Transport</keyword>
<comment type="subcellular location">
    <subcellularLocation>
        <location evidence="1 8">Cell membrane</location>
        <topology evidence="1 8">Multi-pass membrane protein</topology>
    </subcellularLocation>
</comment>
<feature type="transmembrane region" description="Helical" evidence="8">
    <location>
        <begin position="153"/>
        <end position="178"/>
    </location>
</feature>
<feature type="transmembrane region" description="Helical" evidence="8">
    <location>
        <begin position="250"/>
        <end position="268"/>
    </location>
</feature>
<feature type="transmembrane region" description="Helical" evidence="8">
    <location>
        <begin position="69"/>
        <end position="90"/>
    </location>
</feature>
<feature type="transmembrane region" description="Helical" evidence="8">
    <location>
        <begin position="38"/>
        <end position="57"/>
    </location>
</feature>
<reference evidence="9 10" key="1">
    <citation type="submission" date="2020-07" db="EMBL/GenBank/DDBJ databases">
        <title>Draft whole-genome sequence of Heliobacterium chlorum DSM 3682, type strain.</title>
        <authorList>
            <person name="Kyndt J.A."/>
            <person name="Meyer T.E."/>
            <person name="Imhoff J.F."/>
        </authorList>
    </citation>
    <scope>NUCLEOTIDE SEQUENCE [LARGE SCALE GENOMIC DNA]</scope>
    <source>
        <strain evidence="9 10">DSM 3682</strain>
    </source>
</reference>
<keyword evidence="6 8" id="KW-1133">Transmembrane helix</keyword>
<feature type="transmembrane region" description="Helical" evidence="8">
    <location>
        <begin position="117"/>
        <end position="146"/>
    </location>
</feature>
<keyword evidence="7 8" id="KW-0472">Membrane</keyword>
<evidence type="ECO:0000256" key="7">
    <source>
        <dbReference type="ARBA" id="ARBA00023136"/>
    </source>
</evidence>
<evidence type="ECO:0000256" key="2">
    <source>
        <dbReference type="ARBA" id="ARBA00010100"/>
    </source>
</evidence>
<proteinExistence type="inferred from homology"/>
<dbReference type="NCBIfam" id="TIGR00795">
    <property type="entry name" value="lctP"/>
    <property type="match status" value="1"/>
</dbReference>
<evidence type="ECO:0000313" key="9">
    <source>
        <dbReference type="EMBL" id="MBC9784968.1"/>
    </source>
</evidence>
<dbReference type="Proteomes" id="UP000617402">
    <property type="component" value="Unassembled WGS sequence"/>
</dbReference>
<evidence type="ECO:0000256" key="8">
    <source>
        <dbReference type="RuleBase" id="RU365092"/>
    </source>
</evidence>
<dbReference type="PANTHER" id="PTHR30003:SF0">
    <property type="entry name" value="GLYCOLATE PERMEASE GLCA-RELATED"/>
    <property type="match status" value="1"/>
</dbReference>
<dbReference type="PANTHER" id="PTHR30003">
    <property type="entry name" value="L-LACTATE PERMEASE"/>
    <property type="match status" value="1"/>
</dbReference>
<evidence type="ECO:0000313" key="10">
    <source>
        <dbReference type="Proteomes" id="UP000617402"/>
    </source>
</evidence>
<feature type="transmembrane region" description="Helical" evidence="8">
    <location>
        <begin position="190"/>
        <end position="210"/>
    </location>
</feature>
<evidence type="ECO:0000256" key="6">
    <source>
        <dbReference type="ARBA" id="ARBA00022989"/>
    </source>
</evidence>
<feature type="transmembrane region" description="Helical" evidence="8">
    <location>
        <begin position="395"/>
        <end position="414"/>
    </location>
</feature>
<feature type="transmembrane region" description="Helical" evidence="8">
    <location>
        <begin position="222"/>
        <end position="244"/>
    </location>
</feature>
<organism evidence="9 10">
    <name type="scientific">Heliobacterium chlorum</name>
    <dbReference type="NCBI Taxonomy" id="2698"/>
    <lineage>
        <taxon>Bacteria</taxon>
        <taxon>Bacillati</taxon>
        <taxon>Bacillota</taxon>
        <taxon>Clostridia</taxon>
        <taxon>Eubacteriales</taxon>
        <taxon>Heliobacteriaceae</taxon>
        <taxon>Heliobacterium</taxon>
    </lineage>
</organism>
<feature type="transmembrane region" description="Helical" evidence="8">
    <location>
        <begin position="518"/>
        <end position="535"/>
    </location>
</feature>
<gene>
    <name evidence="9" type="ORF">H1S01_10640</name>
</gene>
<evidence type="ECO:0000256" key="4">
    <source>
        <dbReference type="ARBA" id="ARBA00022475"/>
    </source>
</evidence>
<feature type="transmembrane region" description="Helical" evidence="8">
    <location>
        <begin position="352"/>
        <end position="375"/>
    </location>
</feature>
<dbReference type="Pfam" id="PF02652">
    <property type="entry name" value="Lactate_perm"/>
    <property type="match status" value="1"/>
</dbReference>
<dbReference type="EMBL" id="JACVHF010000009">
    <property type="protein sequence ID" value="MBC9784968.1"/>
    <property type="molecule type" value="Genomic_DNA"/>
</dbReference>
<comment type="function">
    <text evidence="8">Uptake of L-lactate across the membrane. Can also transport D-lactate and glycolate.</text>
</comment>
<keyword evidence="4 8" id="KW-1003">Cell membrane</keyword>
<dbReference type="InterPro" id="IPR003804">
    <property type="entry name" value="Lactate_perm"/>
</dbReference>
<comment type="caution">
    <text evidence="9">The sequence shown here is derived from an EMBL/GenBank/DDBJ whole genome shotgun (WGS) entry which is preliminary data.</text>
</comment>
<feature type="transmembrane region" description="Helical" evidence="8">
    <location>
        <begin position="434"/>
        <end position="457"/>
    </location>
</feature>
<feature type="transmembrane region" description="Helical" evidence="8">
    <location>
        <begin position="12"/>
        <end position="32"/>
    </location>
</feature>
<accession>A0ABR7T2H0</accession>
<comment type="similarity">
    <text evidence="2 8">Belongs to the lactate permease family.</text>
</comment>
<sequence length="536" mass="56769">MTWTQNYDPMGGLLLSTAIALIPIVYFFWALAIQKMKGHIAGLTTVILTVLIAIFGYGMPANMAVTSTVFGAFVGLWPIGWIVINAVFLYKLTVKSGQFDVIRSSISSLTNDRRLQVLLIAFSFNGFIEGAAGFGTPVAISAALLVGLGFRPLYAAGLCMIANTAPVAFGGIGIPLVTAAKTTGLQVMEIARIAGVQLGLMAIIVPFWVIVAMTGIRGAMEILPAILVSGLSFGLTMFLTATFLGPELPAIAASVVSLIALALFLKLWRPKHIFRFDDDPEVKAGTEHTYSMGQIVKAWSPFIVLTGFITLWALPAVKNILKLQNVVIPVPGLDKLIMQAAPIVTKPTPYGAVFTFDVLAAAGTGILLAALLSMFLVRLSFSDWISLYGKNLKELMYPLITISCVLGFAYIANYSGMSATLGLAAAKSGKVFPFMAPILGWLGVFLTGSDTSSCALFGNLQKITAEQIGVSSTLTVAANATGGVAGKMISPQSLAVAAGATGLVGQESDIFRYTLKHSIGMVLVISIMTYVMAFFM</sequence>
<evidence type="ECO:0000256" key="1">
    <source>
        <dbReference type="ARBA" id="ARBA00004651"/>
    </source>
</evidence>
<name>A0ABR7T2H0_HELCL</name>
<feature type="transmembrane region" description="Helical" evidence="8">
    <location>
        <begin position="298"/>
        <end position="317"/>
    </location>
</feature>
<evidence type="ECO:0000256" key="3">
    <source>
        <dbReference type="ARBA" id="ARBA00022448"/>
    </source>
</evidence>
<evidence type="ECO:0000256" key="5">
    <source>
        <dbReference type="ARBA" id="ARBA00022692"/>
    </source>
</evidence>
<keyword evidence="5 8" id="KW-0812">Transmembrane</keyword>
<protein>
    <recommendedName>
        <fullName evidence="8">L-lactate permease</fullName>
    </recommendedName>
</protein>